<dbReference type="AlphaFoldDB" id="A0A7J7HZL7"/>
<organism evidence="3 4">
    <name type="scientific">Camellia sinensis</name>
    <name type="common">Tea plant</name>
    <name type="synonym">Thea sinensis</name>
    <dbReference type="NCBI Taxonomy" id="4442"/>
    <lineage>
        <taxon>Eukaryota</taxon>
        <taxon>Viridiplantae</taxon>
        <taxon>Streptophyta</taxon>
        <taxon>Embryophyta</taxon>
        <taxon>Tracheophyta</taxon>
        <taxon>Spermatophyta</taxon>
        <taxon>Magnoliopsida</taxon>
        <taxon>eudicotyledons</taxon>
        <taxon>Gunneridae</taxon>
        <taxon>Pentapetalae</taxon>
        <taxon>asterids</taxon>
        <taxon>Ericales</taxon>
        <taxon>Theaceae</taxon>
        <taxon>Camellia</taxon>
    </lineage>
</organism>
<dbReference type="InterPro" id="IPR058517">
    <property type="entry name" value="DUF8204"/>
</dbReference>
<keyword evidence="1" id="KW-0732">Signal</keyword>
<evidence type="ECO:0000259" key="2">
    <source>
        <dbReference type="Pfam" id="PF26631"/>
    </source>
</evidence>
<reference evidence="4" key="1">
    <citation type="journal article" date="2020" name="Nat. Commun.">
        <title>Genome assembly of wild tea tree DASZ reveals pedigree and selection history of tea varieties.</title>
        <authorList>
            <person name="Zhang W."/>
            <person name="Zhang Y."/>
            <person name="Qiu H."/>
            <person name="Guo Y."/>
            <person name="Wan H."/>
            <person name="Zhang X."/>
            <person name="Scossa F."/>
            <person name="Alseekh S."/>
            <person name="Zhang Q."/>
            <person name="Wang P."/>
            <person name="Xu L."/>
            <person name="Schmidt M.H."/>
            <person name="Jia X."/>
            <person name="Li D."/>
            <person name="Zhu A."/>
            <person name="Guo F."/>
            <person name="Chen W."/>
            <person name="Ni D."/>
            <person name="Usadel B."/>
            <person name="Fernie A.R."/>
            <person name="Wen W."/>
        </authorList>
    </citation>
    <scope>NUCLEOTIDE SEQUENCE [LARGE SCALE GENOMIC DNA]</scope>
    <source>
        <strain evidence="4">cv. G240</strain>
    </source>
</reference>
<gene>
    <name evidence="3" type="ORF">HYC85_005478</name>
</gene>
<evidence type="ECO:0000313" key="4">
    <source>
        <dbReference type="Proteomes" id="UP000593564"/>
    </source>
</evidence>
<comment type="caution">
    <text evidence="3">The sequence shown here is derived from an EMBL/GenBank/DDBJ whole genome shotgun (WGS) entry which is preliminary data.</text>
</comment>
<dbReference type="EMBL" id="JACBKZ010000002">
    <property type="protein sequence ID" value="KAF5958253.1"/>
    <property type="molecule type" value="Genomic_DNA"/>
</dbReference>
<accession>A0A7J7HZL7</accession>
<keyword evidence="4" id="KW-1185">Reference proteome</keyword>
<dbReference type="Pfam" id="PF26631">
    <property type="entry name" value="DUF8204"/>
    <property type="match status" value="1"/>
</dbReference>
<evidence type="ECO:0000313" key="3">
    <source>
        <dbReference type="EMBL" id="KAF5958253.1"/>
    </source>
</evidence>
<protein>
    <recommendedName>
        <fullName evidence="2">DUF8204 domain-containing protein</fullName>
    </recommendedName>
</protein>
<dbReference type="PANTHER" id="PTHR34566:SF2">
    <property type="entry name" value="ALTERED INHERITANCE OF MITOCHONDRIA PROTEIN"/>
    <property type="match status" value="1"/>
</dbReference>
<reference evidence="3 4" key="2">
    <citation type="submission" date="2020-07" db="EMBL/GenBank/DDBJ databases">
        <title>Genome assembly of wild tea tree DASZ reveals pedigree and selection history of tea varieties.</title>
        <authorList>
            <person name="Zhang W."/>
        </authorList>
    </citation>
    <scope>NUCLEOTIDE SEQUENCE [LARGE SCALE GENOMIC DNA]</scope>
    <source>
        <strain evidence="4">cv. G240</strain>
        <tissue evidence="3">Leaf</tissue>
    </source>
</reference>
<feature type="chain" id="PRO_5029532642" description="DUF8204 domain-containing protein" evidence="1">
    <location>
        <begin position="23"/>
        <end position="129"/>
    </location>
</feature>
<proteinExistence type="predicted"/>
<sequence>MYAPTLFLPLALAWSKVWVAASVQSPVVVNMLLPELRMASVPRHIVGESEVDASREGRSLAEFKYACVGYSVYSNGKDPTADVQETQAELPVLYDKKVNAADSVPAHVHSREGNLFRFRNAKSKVRSLV</sequence>
<evidence type="ECO:0000256" key="1">
    <source>
        <dbReference type="SAM" id="SignalP"/>
    </source>
</evidence>
<name>A0A7J7HZL7_CAMSI</name>
<dbReference type="PANTHER" id="PTHR34566">
    <property type="entry name" value="ALTERED INHERITANCE OF MITOCHONDRIA PROTEIN"/>
    <property type="match status" value="1"/>
</dbReference>
<feature type="signal peptide" evidence="1">
    <location>
        <begin position="1"/>
        <end position="22"/>
    </location>
</feature>
<feature type="domain" description="DUF8204" evidence="2">
    <location>
        <begin position="38"/>
        <end position="92"/>
    </location>
</feature>
<dbReference type="Proteomes" id="UP000593564">
    <property type="component" value="Unassembled WGS sequence"/>
</dbReference>